<protein>
    <submittedName>
        <fullName evidence="1">Uncharacterized protein</fullName>
    </submittedName>
</protein>
<dbReference type="OrthoDB" id="9809915at2"/>
<sequence length="90" mass="10444">MKYPFLTLDDQTEIVHSEMLPYGKVQVYIEKPDEKDCFHNASCYIPGYEWKDINGFTKEEIARYQEIIESTAHLILDFSKKGGFENAAGF</sequence>
<dbReference type="EMBL" id="FOFU01000010">
    <property type="protein sequence ID" value="SEQ75989.1"/>
    <property type="molecule type" value="Genomic_DNA"/>
</dbReference>
<evidence type="ECO:0000313" key="1">
    <source>
        <dbReference type="EMBL" id="SEQ75989.1"/>
    </source>
</evidence>
<gene>
    <name evidence="1" type="ORF">SAMN04487977_11039</name>
</gene>
<name>A0A1H9IN92_9SPIR</name>
<evidence type="ECO:0000313" key="2">
    <source>
        <dbReference type="Proteomes" id="UP000182360"/>
    </source>
</evidence>
<accession>A0A1H9IN92</accession>
<keyword evidence="2" id="KW-1185">Reference proteome</keyword>
<dbReference type="RefSeq" id="WP_074644984.1">
    <property type="nucleotide sequence ID" value="NZ_FOFU01000010.1"/>
</dbReference>
<dbReference type="Proteomes" id="UP000182360">
    <property type="component" value="Unassembled WGS sequence"/>
</dbReference>
<reference evidence="1 2" key="1">
    <citation type="submission" date="2016-10" db="EMBL/GenBank/DDBJ databases">
        <authorList>
            <person name="de Groot N.N."/>
        </authorList>
    </citation>
    <scope>NUCLEOTIDE SEQUENCE [LARGE SCALE GENOMIC DNA]</scope>
    <source>
        <strain evidence="1 2">B25</strain>
    </source>
</reference>
<dbReference type="AlphaFoldDB" id="A0A1H9IN92"/>
<organism evidence="1 2">
    <name type="scientific">Treponema bryantii</name>
    <dbReference type="NCBI Taxonomy" id="163"/>
    <lineage>
        <taxon>Bacteria</taxon>
        <taxon>Pseudomonadati</taxon>
        <taxon>Spirochaetota</taxon>
        <taxon>Spirochaetia</taxon>
        <taxon>Spirochaetales</taxon>
        <taxon>Treponemataceae</taxon>
        <taxon>Treponema</taxon>
    </lineage>
</organism>
<proteinExistence type="predicted"/>